<feature type="region of interest" description="Disordered" evidence="1">
    <location>
        <begin position="1"/>
        <end position="29"/>
    </location>
</feature>
<dbReference type="Ensembl" id="ENSZALT00000019921.1">
    <property type="protein sequence ID" value="ENSZALP00000014705.1"/>
    <property type="gene ID" value="ENSZALG00000012179.1"/>
</dbReference>
<proteinExistence type="predicted"/>
<evidence type="ECO:0000256" key="1">
    <source>
        <dbReference type="SAM" id="MobiDB-lite"/>
    </source>
</evidence>
<reference evidence="2" key="2">
    <citation type="submission" date="2025-09" db="UniProtKB">
        <authorList>
            <consortium name="Ensembl"/>
        </authorList>
    </citation>
    <scope>IDENTIFICATION</scope>
</reference>
<evidence type="ECO:0000313" key="2">
    <source>
        <dbReference type="Ensembl" id="ENSZALP00000014705.1"/>
    </source>
</evidence>
<evidence type="ECO:0000313" key="3">
    <source>
        <dbReference type="Proteomes" id="UP000694413"/>
    </source>
</evidence>
<dbReference type="Proteomes" id="UP000694413">
    <property type="component" value="Unassembled WGS sequence"/>
</dbReference>
<sequence>VKNAGINTVNRSTSTRGKKDNSVHPEQEELDSVISEVFSNLSDSVEAPQVRELARIPPFFHSGNVSPSPASEASLGSPHPLRQHHPPLQLPWTRIPPINAGRGGQEL</sequence>
<reference evidence="2" key="1">
    <citation type="submission" date="2025-08" db="UniProtKB">
        <authorList>
            <consortium name="Ensembl"/>
        </authorList>
    </citation>
    <scope>IDENTIFICATION</scope>
</reference>
<organism evidence="2 3">
    <name type="scientific">Zonotrichia albicollis</name>
    <name type="common">White-throated sparrow</name>
    <name type="synonym">Fringilla albicollis</name>
    <dbReference type="NCBI Taxonomy" id="44394"/>
    <lineage>
        <taxon>Eukaryota</taxon>
        <taxon>Metazoa</taxon>
        <taxon>Chordata</taxon>
        <taxon>Craniata</taxon>
        <taxon>Vertebrata</taxon>
        <taxon>Euteleostomi</taxon>
        <taxon>Archelosauria</taxon>
        <taxon>Archosauria</taxon>
        <taxon>Dinosauria</taxon>
        <taxon>Saurischia</taxon>
        <taxon>Theropoda</taxon>
        <taxon>Coelurosauria</taxon>
        <taxon>Aves</taxon>
        <taxon>Neognathae</taxon>
        <taxon>Neoaves</taxon>
        <taxon>Telluraves</taxon>
        <taxon>Australaves</taxon>
        <taxon>Passeriformes</taxon>
        <taxon>Passerellidae</taxon>
        <taxon>Zonotrichia</taxon>
    </lineage>
</organism>
<feature type="region of interest" description="Disordered" evidence="1">
    <location>
        <begin position="60"/>
        <end position="107"/>
    </location>
</feature>
<feature type="compositionally biased region" description="Basic and acidic residues" evidence="1">
    <location>
        <begin position="17"/>
        <end position="27"/>
    </location>
</feature>
<feature type="compositionally biased region" description="Polar residues" evidence="1">
    <location>
        <begin position="1"/>
        <end position="15"/>
    </location>
</feature>
<keyword evidence="3" id="KW-1185">Reference proteome</keyword>
<protein>
    <submittedName>
        <fullName evidence="2">Uncharacterized protein</fullName>
    </submittedName>
</protein>
<name>A0A8D2MW42_ZONAL</name>
<accession>A0A8D2MW42</accession>
<dbReference type="AlphaFoldDB" id="A0A8D2MW42"/>